<evidence type="ECO:0000313" key="4">
    <source>
        <dbReference type="WBParaSite" id="jg4671"/>
    </source>
</evidence>
<dbReference type="AlphaFoldDB" id="A0A915EDD0"/>
<feature type="compositionally biased region" description="Basic and acidic residues" evidence="1">
    <location>
        <begin position="1"/>
        <end position="24"/>
    </location>
</feature>
<dbReference type="PANTHER" id="PTHR37435">
    <property type="entry name" value="PROTEIN CBG14344"/>
    <property type="match status" value="1"/>
</dbReference>
<proteinExistence type="predicted"/>
<evidence type="ECO:0000256" key="1">
    <source>
        <dbReference type="SAM" id="MobiDB-lite"/>
    </source>
</evidence>
<organism evidence="3 4">
    <name type="scientific">Ditylenchus dipsaci</name>
    <dbReference type="NCBI Taxonomy" id="166011"/>
    <lineage>
        <taxon>Eukaryota</taxon>
        <taxon>Metazoa</taxon>
        <taxon>Ecdysozoa</taxon>
        <taxon>Nematoda</taxon>
        <taxon>Chromadorea</taxon>
        <taxon>Rhabditida</taxon>
        <taxon>Tylenchina</taxon>
        <taxon>Tylenchomorpha</taxon>
        <taxon>Sphaerularioidea</taxon>
        <taxon>Anguinidae</taxon>
        <taxon>Anguininae</taxon>
        <taxon>Ditylenchus</taxon>
    </lineage>
</organism>
<feature type="domain" description="aECM cysteine-cradle" evidence="2">
    <location>
        <begin position="384"/>
        <end position="437"/>
    </location>
</feature>
<dbReference type="PANTHER" id="PTHR37435:SF3">
    <property type="entry name" value="DUMPY: SHORTER THAN WILD-TYPE"/>
    <property type="match status" value="1"/>
</dbReference>
<reference evidence="4" key="1">
    <citation type="submission" date="2022-11" db="UniProtKB">
        <authorList>
            <consortium name="WormBaseParasite"/>
        </authorList>
    </citation>
    <scope>IDENTIFICATION</scope>
</reference>
<evidence type="ECO:0000259" key="2">
    <source>
        <dbReference type="Pfam" id="PF23626"/>
    </source>
</evidence>
<dbReference type="Pfam" id="PF23626">
    <property type="entry name" value="CCD_aECM"/>
    <property type="match status" value="1"/>
</dbReference>
<dbReference type="Proteomes" id="UP000887574">
    <property type="component" value="Unplaced"/>
</dbReference>
<dbReference type="WBParaSite" id="jg4671">
    <property type="protein sequence ID" value="jg4671"/>
    <property type="gene ID" value="jg4671"/>
</dbReference>
<keyword evidence="3" id="KW-1185">Reference proteome</keyword>
<protein>
    <recommendedName>
        <fullName evidence="2">aECM cysteine-cradle domain-containing protein</fullName>
    </recommendedName>
</protein>
<accession>A0A915EDD0</accession>
<sequence>MDDSGEQSKEKKSDQKKTSNELDTRTNPANDEIMLNGKRYKLVGPTEETTTPSPKTSITEMNSISNLISRMLKSQPTQVPVNGEPISLASNQNMMSNTNQMVPFNTPPTTTVPPFQVTQQQKYPVLPNKTSSMNLVRKGISTVKTGDDTVKYGMNAVRHGMNLAGNSQPMVQQSYQKDAFVQQQETAIAAARALAAQQQLSTVYPVYPGSGGSGQLEPFNSGSRSKEVMPQPEEQVFLVNNGAFRPIPLRGIQSMKKGYAEDTRRKEEVFQEVGQSLTQVPFRRQYSLKELEVFYNNQKSKLTDNLKSSREISTNQRVYPPLKQLKIGQMTSMEDFNHKKMTRLEKLRRQFAQERAIVARRTKNMFLNRANANNNQEKTNGKVTEHHCQNIRSFARQFGTLDVEFFAKNNCRFIETYYPDLKCSKVNEYLAECQKYF</sequence>
<feature type="region of interest" description="Disordered" evidence="1">
    <location>
        <begin position="1"/>
        <end position="35"/>
    </location>
</feature>
<name>A0A915EDD0_9BILA</name>
<dbReference type="InterPro" id="IPR055352">
    <property type="entry name" value="CCD_aECM"/>
</dbReference>
<evidence type="ECO:0000313" key="3">
    <source>
        <dbReference type="Proteomes" id="UP000887574"/>
    </source>
</evidence>